<organism evidence="2 3">
    <name type="scientific">Carpediemonas membranifera</name>
    <dbReference type="NCBI Taxonomy" id="201153"/>
    <lineage>
        <taxon>Eukaryota</taxon>
        <taxon>Metamonada</taxon>
        <taxon>Carpediemonas-like organisms</taxon>
        <taxon>Carpediemonas</taxon>
    </lineage>
</organism>
<dbReference type="Proteomes" id="UP000717585">
    <property type="component" value="Unassembled WGS sequence"/>
</dbReference>
<evidence type="ECO:0000313" key="2">
    <source>
        <dbReference type="EMBL" id="KAG9391050.1"/>
    </source>
</evidence>
<feature type="region of interest" description="Disordered" evidence="1">
    <location>
        <begin position="202"/>
        <end position="228"/>
    </location>
</feature>
<protein>
    <submittedName>
        <fullName evidence="2">Calcineurin-like phosphoesterase</fullName>
    </submittedName>
</protein>
<proteinExistence type="predicted"/>
<reference evidence="2" key="1">
    <citation type="submission" date="2021-05" db="EMBL/GenBank/DDBJ databases">
        <title>A free-living protist that lacks canonical eukaryotic 1 DNA replication and segregation systems.</title>
        <authorList>
            <person name="Salas-Leiva D.E."/>
            <person name="Tromer E.C."/>
            <person name="Curtis B.A."/>
            <person name="Jerlstrom-Hultqvist J."/>
            <person name="Kolisko M."/>
            <person name="Yi Z."/>
            <person name="Salas-Leiva J.S."/>
            <person name="Gallot-Lavallee L."/>
            <person name="Kops G.J.P.L."/>
            <person name="Archibald J.M."/>
            <person name="Simpson A.G.B."/>
            <person name="Roger A.J."/>
        </authorList>
    </citation>
    <scope>NUCLEOTIDE SEQUENCE</scope>
    <source>
        <strain evidence="2">BICM</strain>
    </source>
</reference>
<evidence type="ECO:0000313" key="3">
    <source>
        <dbReference type="Proteomes" id="UP000717585"/>
    </source>
</evidence>
<comment type="caution">
    <text evidence="2">The sequence shown here is derived from an EMBL/GenBank/DDBJ whole genome shotgun (WGS) entry which is preliminary data.</text>
</comment>
<feature type="compositionally biased region" description="Pro residues" evidence="1">
    <location>
        <begin position="218"/>
        <end position="228"/>
    </location>
</feature>
<name>A0A8J6ATF8_9EUKA</name>
<dbReference type="EMBL" id="JAHDYR010000062">
    <property type="protein sequence ID" value="KAG9391050.1"/>
    <property type="molecule type" value="Genomic_DNA"/>
</dbReference>
<keyword evidence="3" id="KW-1185">Reference proteome</keyword>
<accession>A0A8J6ATF8</accession>
<gene>
    <name evidence="2" type="ORF">J8273_7324</name>
</gene>
<dbReference type="AlphaFoldDB" id="A0A8J6ATF8"/>
<evidence type="ECO:0000256" key="1">
    <source>
        <dbReference type="SAM" id="MobiDB-lite"/>
    </source>
</evidence>
<sequence length="364" mass="40165">MTRRAGLWATDGPGHAVGGLTSAEISRFTGILGTRIPFNHKSMEKPPAPPHKPLYNELSPFEPVHIVYKRIIQQFETSVGDGIRLVKVGKMGGHGKQKDDRVPKNEMIATKMEPPTDPADQDSNDGERETVYFICKDNRKPPDMPEEEFEPCQFRLKLAIDRKNNTAAYATLSCFPTHEPHRHYYTYQRQTLSSITRELYSCKGKQRRKTRHGVTSPPMSPPLSPLMSPPTSPIYTPTNPASFAPAVSPPSEQPEITMGVPTAIHIQAEAVPAQPRQEMLSPSGCLESLNAIAFSPPQSVSSETIFSDDVNSGWSVVSDIASPDPTSESEIMTIPPLNSQTRVHCVRPGMHSGAHVLSPIRTHY</sequence>